<organism evidence="2 3">
    <name type="scientific">Cutaneotrichosporon spelunceum</name>
    <dbReference type="NCBI Taxonomy" id="1672016"/>
    <lineage>
        <taxon>Eukaryota</taxon>
        <taxon>Fungi</taxon>
        <taxon>Dikarya</taxon>
        <taxon>Basidiomycota</taxon>
        <taxon>Agaricomycotina</taxon>
        <taxon>Tremellomycetes</taxon>
        <taxon>Trichosporonales</taxon>
        <taxon>Trichosporonaceae</taxon>
        <taxon>Cutaneotrichosporon</taxon>
    </lineage>
</organism>
<reference evidence="2" key="1">
    <citation type="journal article" date="2023" name="BMC Genomics">
        <title>Chromosome-level genome assemblies of Cutaneotrichosporon spp. (Trichosporonales, Basidiomycota) reveal imbalanced evolution between nucleotide sequences and chromosome synteny.</title>
        <authorList>
            <person name="Kobayashi Y."/>
            <person name="Kayamori A."/>
            <person name="Aoki K."/>
            <person name="Shiwa Y."/>
            <person name="Matsutani M."/>
            <person name="Fujita N."/>
            <person name="Sugita T."/>
            <person name="Iwasaki W."/>
            <person name="Tanaka N."/>
            <person name="Takashima M."/>
        </authorList>
    </citation>
    <scope>NUCLEOTIDE SEQUENCE</scope>
    <source>
        <strain evidence="2">HIS016</strain>
    </source>
</reference>
<proteinExistence type="predicted"/>
<evidence type="ECO:0000256" key="1">
    <source>
        <dbReference type="SAM" id="MobiDB-lite"/>
    </source>
</evidence>
<name>A0AAD3YDU4_9TREE</name>
<dbReference type="AlphaFoldDB" id="A0AAD3YDU4"/>
<evidence type="ECO:0000313" key="3">
    <source>
        <dbReference type="Proteomes" id="UP001222932"/>
    </source>
</evidence>
<gene>
    <name evidence="2" type="ORF">CspeluHIS016_0801910</name>
</gene>
<protein>
    <recommendedName>
        <fullName evidence="4">Guanine nucleotide-binding protein subunit gamma</fullName>
    </recommendedName>
</protein>
<dbReference type="EMBL" id="BTCM01000008">
    <property type="protein sequence ID" value="GMK59585.1"/>
    <property type="molecule type" value="Genomic_DNA"/>
</dbReference>
<comment type="caution">
    <text evidence="2">The sequence shown here is derived from an EMBL/GenBank/DDBJ whole genome shotgun (WGS) entry which is preliminary data.</text>
</comment>
<sequence length="69" mass="7845">MAGNRAISKVTMQELKFRRLAENNLRLRDELSRPRTMVSLASINSPLSGDHSPRVRMPLHLSRKPHAAQ</sequence>
<evidence type="ECO:0000313" key="2">
    <source>
        <dbReference type="EMBL" id="GMK59585.1"/>
    </source>
</evidence>
<accession>A0AAD3YDU4</accession>
<dbReference type="Proteomes" id="UP001222932">
    <property type="component" value="Unassembled WGS sequence"/>
</dbReference>
<evidence type="ECO:0008006" key="4">
    <source>
        <dbReference type="Google" id="ProtNLM"/>
    </source>
</evidence>
<reference evidence="2" key="2">
    <citation type="submission" date="2023-06" db="EMBL/GenBank/DDBJ databases">
        <authorList>
            <person name="Kobayashi Y."/>
            <person name="Kayamori A."/>
            <person name="Aoki K."/>
            <person name="Shiwa Y."/>
            <person name="Fujita N."/>
            <person name="Sugita T."/>
            <person name="Iwasaki W."/>
            <person name="Tanaka N."/>
            <person name="Takashima M."/>
        </authorList>
    </citation>
    <scope>NUCLEOTIDE SEQUENCE</scope>
    <source>
        <strain evidence="2">HIS016</strain>
    </source>
</reference>
<keyword evidence="3" id="KW-1185">Reference proteome</keyword>
<feature type="region of interest" description="Disordered" evidence="1">
    <location>
        <begin position="42"/>
        <end position="69"/>
    </location>
</feature>